<proteinExistence type="predicted"/>
<feature type="signal peptide" evidence="1">
    <location>
        <begin position="1"/>
        <end position="30"/>
    </location>
</feature>
<reference evidence="2" key="1">
    <citation type="submission" date="2020-08" db="EMBL/GenBank/DDBJ databases">
        <title>A bifunctional nitrone conjugated secondary metabolite targeting the ribosome.</title>
        <authorList>
            <person name="Limbrick E.M."/>
            <person name="Graf M."/>
            <person name="Derewacz D.K."/>
            <person name="Nguyen F."/>
            <person name="Spraggins J.M."/>
            <person name="Wieland M."/>
            <person name="Ynigez-Gutierrez A.E."/>
            <person name="Reisman B.J."/>
            <person name="Zinshteyn B."/>
            <person name="McCulloch K."/>
            <person name="Iverson T.M."/>
            <person name="Green R."/>
            <person name="Wilson D.N."/>
            <person name="Bachmann B.O."/>
        </authorList>
    </citation>
    <scope>NUCLEOTIDE SEQUENCE</scope>
    <source>
        <strain evidence="2">Africana</strain>
    </source>
</reference>
<keyword evidence="1" id="KW-0732">Signal</keyword>
<organism evidence="2">
    <name type="scientific">Micromonospora carbonacea</name>
    <dbReference type="NCBI Taxonomy" id="47853"/>
    <lineage>
        <taxon>Bacteria</taxon>
        <taxon>Bacillati</taxon>
        <taxon>Actinomycetota</taxon>
        <taxon>Actinomycetes</taxon>
        <taxon>Micromonosporales</taxon>
        <taxon>Micromonosporaceae</taxon>
        <taxon>Micromonospora</taxon>
    </lineage>
</organism>
<gene>
    <name evidence="2" type="ORF">HZU44_11075</name>
</gene>
<evidence type="ECO:0000256" key="1">
    <source>
        <dbReference type="SAM" id="SignalP"/>
    </source>
</evidence>
<feature type="chain" id="PRO_5027826326" evidence="1">
    <location>
        <begin position="31"/>
        <end position="114"/>
    </location>
</feature>
<dbReference type="AlphaFoldDB" id="A0A7D5Y775"/>
<sequence>MLPLKAKIAASGLLAAAAVVGGVGATPASAATETVTVTIQVIRNSVPYALPSVLYSVGDGNTQCAGRYTPLPTIEVVAPKGAMIRLFSVSGCYSGLGGAAHLVADATKTVQVEL</sequence>
<dbReference type="EMBL" id="CP058905">
    <property type="protein sequence ID" value="QLK00519.1"/>
    <property type="molecule type" value="Genomic_DNA"/>
</dbReference>
<accession>A0A7D5Y775</accession>
<protein>
    <submittedName>
        <fullName evidence="2">Uncharacterized protein</fullName>
    </submittedName>
</protein>
<name>A0A7D5Y775_9ACTN</name>
<evidence type="ECO:0000313" key="2">
    <source>
        <dbReference type="EMBL" id="QLK00519.1"/>
    </source>
</evidence>